<dbReference type="SUPFAM" id="SSF56436">
    <property type="entry name" value="C-type lectin-like"/>
    <property type="match status" value="1"/>
</dbReference>
<feature type="region of interest" description="Disordered" evidence="6">
    <location>
        <begin position="168"/>
        <end position="250"/>
    </location>
</feature>
<dbReference type="InterPro" id="IPR005532">
    <property type="entry name" value="SUMF_dom"/>
</dbReference>
<protein>
    <submittedName>
        <fullName evidence="8">SUMF1/EgtB/PvdO family nonheme iron enzyme</fullName>
    </submittedName>
</protein>
<evidence type="ECO:0000313" key="9">
    <source>
        <dbReference type="Proteomes" id="UP001221838"/>
    </source>
</evidence>
<dbReference type="Pfam" id="PF20703">
    <property type="entry name" value="nSTAND1"/>
    <property type="match status" value="1"/>
</dbReference>
<dbReference type="InterPro" id="IPR017441">
    <property type="entry name" value="Protein_kinase_ATP_BS"/>
</dbReference>
<sequence>MRGPGGAPPLEFEEYRLRQPLGRGSMGQVYLAHDTLLDRLVAVKFVVTSGEAPLDEATRSRFFQEARAIARLQHPNVVAIHRVGEVHRQPYLVSEFIRGTPLDQLALPVEGPRVLQIGIGLARGLAAAHRCGVLHRDIKPANAVLSEDGEVKLLDFGLAELLERSAGEAAPRFPSRPEPSASQATRPISPLPTPLPLERQTRPLTTGHETRPLAGRPPLLATPPLPPSPSLPESAPTRSTPPEDAGTAGTPLYLAPELWRGEPASRASDVYALGVLLYELATGHAPYEEVPLAQLARTVQEQRPRPLAGFHLNLPPGLAAVVDRCLADEPSLRFQSGDALRDALEALSGPTGAGPLPVGNPYRGLQSFDASHRRVFFGREAALRELLDRLRADPFILVAGDSGVGKSSVCRAAVLPTVAESGLDTGDVPWQVATFSPGLRPLEALVEALAPVLGESASALLERAHSGAEPGALARLLRQRPAEAPRLLLFVDQLEELVTFCPPAEATRLAEELVFIIRRAPRARVLATARSDCLTRLMALPGLGDELPRALHLLRALSPQGLREAITAPAQALGVRFESEAMVDELVAAAAREEGGLPLLQFTLTELWEARDLERQLLPAATLEALGGLAGALARHADAVVARLRPEERSRARTLLLKLVTPEGTRARRTESELLLGAGDAEGRAVLEGLVRGRLLLASETEGGEGRYELAHESLLTGWDTLRGWLGHDELRRVATQRLERAAAEWERLGAPAELLYQERRLAEVTSAAVIPPGPREASFLARSRSAARGRRLRRWALVVAVPVGVLAGVGAVRFQARARLDSVVAERLLGVRTQWAEARRHAEEAGRLRQEAFQHFDLPDRGEDAEGLWARAREEDQAADSGYARATSALEAVWSVEPNRDEVRALLADLLAERVSLASRESRWEQREELMARLATHDASGERRRRLEASALLSVRTQPPGGRVRLLAQEEEEADQELGVAPLEHVKLPAGSHLLRVEAPSRADVRVSLLLRPGEARELTLELPPAEAIPEGFLYVPPGRFLQGSADEGLRRTFFNTVPLHEVETKGFLIARHEVTFADWMAFLDTLPANERARRLPGTRGARSGVVLEQKGGRWHLTLRPTSVTYSAWEGEPIRYGRRAQRAVQDWRRFPVSAISFEDAQAYAAWMDASGRIPGARLCTDREWEHAARGADGRLFPSGNRLDPDDANIDVTYGREPLGFGPDEVGSHPRSRSPFGVEDMAGNVWEWTLSDEALAQPVIRGGSWFQLELGSQSANREPMEPTQRDPLIGLRLCATLRER</sequence>
<name>A0ABT5DJ60_9BACT</name>
<organism evidence="8 9">
    <name type="scientific">Stigmatella ashevillensis</name>
    <dbReference type="NCBI Taxonomy" id="2995309"/>
    <lineage>
        <taxon>Bacteria</taxon>
        <taxon>Pseudomonadati</taxon>
        <taxon>Myxococcota</taxon>
        <taxon>Myxococcia</taxon>
        <taxon>Myxococcales</taxon>
        <taxon>Cystobacterineae</taxon>
        <taxon>Archangiaceae</taxon>
        <taxon>Stigmatella</taxon>
    </lineage>
</organism>
<dbReference type="EMBL" id="JAQNDM010000002">
    <property type="protein sequence ID" value="MDC0713173.1"/>
    <property type="molecule type" value="Genomic_DNA"/>
</dbReference>
<dbReference type="PANTHER" id="PTHR43289">
    <property type="entry name" value="MITOGEN-ACTIVATED PROTEIN KINASE KINASE KINASE 20-RELATED"/>
    <property type="match status" value="1"/>
</dbReference>
<feature type="domain" description="Protein kinase" evidence="7">
    <location>
        <begin position="15"/>
        <end position="347"/>
    </location>
</feature>
<keyword evidence="3" id="KW-0418">Kinase</keyword>
<dbReference type="InterPro" id="IPR011009">
    <property type="entry name" value="Kinase-like_dom_sf"/>
</dbReference>
<evidence type="ECO:0000256" key="6">
    <source>
        <dbReference type="SAM" id="MobiDB-lite"/>
    </source>
</evidence>
<dbReference type="SUPFAM" id="SSF56112">
    <property type="entry name" value="Protein kinase-like (PK-like)"/>
    <property type="match status" value="1"/>
</dbReference>
<evidence type="ECO:0000256" key="4">
    <source>
        <dbReference type="ARBA" id="ARBA00022840"/>
    </source>
</evidence>
<proteinExistence type="predicted"/>
<keyword evidence="2 5" id="KW-0547">Nucleotide-binding</keyword>
<evidence type="ECO:0000259" key="7">
    <source>
        <dbReference type="PROSITE" id="PS50011"/>
    </source>
</evidence>
<dbReference type="PROSITE" id="PS00107">
    <property type="entry name" value="PROTEIN_KINASE_ATP"/>
    <property type="match status" value="1"/>
</dbReference>
<dbReference type="Gene3D" id="3.30.200.20">
    <property type="entry name" value="Phosphorylase Kinase, domain 1"/>
    <property type="match status" value="1"/>
</dbReference>
<evidence type="ECO:0000256" key="2">
    <source>
        <dbReference type="ARBA" id="ARBA00022741"/>
    </source>
</evidence>
<dbReference type="PANTHER" id="PTHR43289:SF34">
    <property type="entry name" value="SERINE_THREONINE-PROTEIN KINASE YBDM-RELATED"/>
    <property type="match status" value="1"/>
</dbReference>
<dbReference type="SMART" id="SM00220">
    <property type="entry name" value="S_TKc"/>
    <property type="match status" value="1"/>
</dbReference>
<gene>
    <name evidence="8" type="ORF">POL68_32225</name>
</gene>
<dbReference type="Gene3D" id="1.10.510.10">
    <property type="entry name" value="Transferase(Phosphotransferase) domain 1"/>
    <property type="match status" value="1"/>
</dbReference>
<dbReference type="Proteomes" id="UP001221838">
    <property type="component" value="Unassembled WGS sequence"/>
</dbReference>
<feature type="binding site" evidence="5">
    <location>
        <position position="44"/>
    </location>
    <ligand>
        <name>ATP</name>
        <dbReference type="ChEBI" id="CHEBI:30616"/>
    </ligand>
</feature>
<dbReference type="InterPro" id="IPR000719">
    <property type="entry name" value="Prot_kinase_dom"/>
</dbReference>
<dbReference type="InterPro" id="IPR025662">
    <property type="entry name" value="Sigma_54_int_dom_ATP-bd_1"/>
</dbReference>
<dbReference type="InterPro" id="IPR027417">
    <property type="entry name" value="P-loop_NTPase"/>
</dbReference>
<evidence type="ECO:0000256" key="1">
    <source>
        <dbReference type="ARBA" id="ARBA00022679"/>
    </source>
</evidence>
<dbReference type="Pfam" id="PF03781">
    <property type="entry name" value="FGE-sulfatase"/>
    <property type="match status" value="1"/>
</dbReference>
<keyword evidence="4 5" id="KW-0067">ATP-binding</keyword>
<dbReference type="SUPFAM" id="SSF52540">
    <property type="entry name" value="P-loop containing nucleoside triphosphate hydrolases"/>
    <property type="match status" value="1"/>
</dbReference>
<evidence type="ECO:0000256" key="3">
    <source>
        <dbReference type="ARBA" id="ARBA00022777"/>
    </source>
</evidence>
<comment type="caution">
    <text evidence="8">The sequence shown here is derived from an EMBL/GenBank/DDBJ whole genome shotgun (WGS) entry which is preliminary data.</text>
</comment>
<dbReference type="CDD" id="cd14014">
    <property type="entry name" value="STKc_PknB_like"/>
    <property type="match status" value="1"/>
</dbReference>
<dbReference type="InterPro" id="IPR016187">
    <property type="entry name" value="CTDL_fold"/>
</dbReference>
<dbReference type="Gene3D" id="3.90.1580.10">
    <property type="entry name" value="paralog of FGE (formylglycine-generating enzyme)"/>
    <property type="match status" value="1"/>
</dbReference>
<reference evidence="8 9" key="1">
    <citation type="submission" date="2022-11" db="EMBL/GenBank/DDBJ databases">
        <title>Minimal conservation of predation-associated metabolite biosynthetic gene clusters underscores biosynthetic potential of Myxococcota including descriptions for ten novel species: Archangium lansinium sp. nov., Myxococcus landrumus sp. nov., Nannocystis bai.</title>
        <authorList>
            <person name="Ahearne A."/>
            <person name="Stevens C."/>
            <person name="Dowd S."/>
        </authorList>
    </citation>
    <scope>NUCLEOTIDE SEQUENCE [LARGE SCALE GENOMIC DNA]</scope>
    <source>
        <strain evidence="8 9">NCWAL01</strain>
    </source>
</reference>
<evidence type="ECO:0000313" key="8">
    <source>
        <dbReference type="EMBL" id="MDC0713173.1"/>
    </source>
</evidence>
<accession>A0ABT5DJ60</accession>
<dbReference type="Pfam" id="PF00069">
    <property type="entry name" value="Pkinase"/>
    <property type="match status" value="2"/>
</dbReference>
<keyword evidence="1" id="KW-0808">Transferase</keyword>
<keyword evidence="9" id="KW-1185">Reference proteome</keyword>
<dbReference type="PROSITE" id="PS00675">
    <property type="entry name" value="SIGMA54_INTERACT_1"/>
    <property type="match status" value="1"/>
</dbReference>
<dbReference type="PROSITE" id="PS50011">
    <property type="entry name" value="PROTEIN_KINASE_DOM"/>
    <property type="match status" value="1"/>
</dbReference>
<dbReference type="RefSeq" id="WP_272143369.1">
    <property type="nucleotide sequence ID" value="NZ_JAQNDM010000002.1"/>
</dbReference>
<evidence type="ECO:0000256" key="5">
    <source>
        <dbReference type="PROSITE-ProRule" id="PRU10141"/>
    </source>
</evidence>
<dbReference type="Gene3D" id="3.40.50.300">
    <property type="entry name" value="P-loop containing nucleotide triphosphate hydrolases"/>
    <property type="match status" value="1"/>
</dbReference>
<feature type="compositionally biased region" description="Pro residues" evidence="6">
    <location>
        <begin position="220"/>
        <end position="230"/>
    </location>
</feature>
<dbReference type="InterPro" id="IPR049052">
    <property type="entry name" value="nSTAND1"/>
</dbReference>
<dbReference type="InterPro" id="IPR042095">
    <property type="entry name" value="SUMF_sf"/>
</dbReference>